<protein>
    <submittedName>
        <fullName evidence="1">Uncharacterized protein</fullName>
    </submittedName>
</protein>
<dbReference type="EMBL" id="ML976035">
    <property type="protein sequence ID" value="KAF1942400.1"/>
    <property type="molecule type" value="Genomic_DNA"/>
</dbReference>
<keyword evidence="2" id="KW-1185">Reference proteome</keyword>
<reference evidence="1" key="1">
    <citation type="journal article" date="2020" name="Stud. Mycol.">
        <title>101 Dothideomycetes genomes: a test case for predicting lifestyles and emergence of pathogens.</title>
        <authorList>
            <person name="Haridas S."/>
            <person name="Albert R."/>
            <person name="Binder M."/>
            <person name="Bloem J."/>
            <person name="Labutti K."/>
            <person name="Salamov A."/>
            <person name="Andreopoulos B."/>
            <person name="Baker S."/>
            <person name="Barry K."/>
            <person name="Bills G."/>
            <person name="Bluhm B."/>
            <person name="Cannon C."/>
            <person name="Castanera R."/>
            <person name="Culley D."/>
            <person name="Daum C."/>
            <person name="Ezra D."/>
            <person name="Gonzalez J."/>
            <person name="Henrissat B."/>
            <person name="Kuo A."/>
            <person name="Liang C."/>
            <person name="Lipzen A."/>
            <person name="Lutzoni F."/>
            <person name="Magnuson J."/>
            <person name="Mondo S."/>
            <person name="Nolan M."/>
            <person name="Ohm R."/>
            <person name="Pangilinan J."/>
            <person name="Park H.-J."/>
            <person name="Ramirez L."/>
            <person name="Alfaro M."/>
            <person name="Sun H."/>
            <person name="Tritt A."/>
            <person name="Yoshinaga Y."/>
            <person name="Zwiers L.-H."/>
            <person name="Turgeon B."/>
            <person name="Goodwin S."/>
            <person name="Spatafora J."/>
            <person name="Crous P."/>
            <person name="Grigoriev I."/>
        </authorList>
    </citation>
    <scope>NUCLEOTIDE SEQUENCE</scope>
    <source>
        <strain evidence="1">CBS 161.51</strain>
    </source>
</reference>
<evidence type="ECO:0000313" key="1">
    <source>
        <dbReference type="EMBL" id="KAF1942400.1"/>
    </source>
</evidence>
<proteinExistence type="predicted"/>
<sequence>MHYIHHRLWLCQTRSSATVTAVEVSPVLQRTNSTSEPRYNLPCNDTSTTIRIIRHLYSYAFMSKRRRESNYRGIFKADELQTTRMRMTSPTSDGILTCTLRRTRPSTSSIHSPYHNLQSTSNIFPSLQSKPLVSFPPTPSSPLPNLIYNPQSI</sequence>
<dbReference type="Proteomes" id="UP000800038">
    <property type="component" value="Unassembled WGS sequence"/>
</dbReference>
<dbReference type="AlphaFoldDB" id="A0A6A5SRJ0"/>
<name>A0A6A5SRJ0_9PLEO</name>
<organism evidence="1 2">
    <name type="scientific">Clathrospora elynae</name>
    <dbReference type="NCBI Taxonomy" id="706981"/>
    <lineage>
        <taxon>Eukaryota</taxon>
        <taxon>Fungi</taxon>
        <taxon>Dikarya</taxon>
        <taxon>Ascomycota</taxon>
        <taxon>Pezizomycotina</taxon>
        <taxon>Dothideomycetes</taxon>
        <taxon>Pleosporomycetidae</taxon>
        <taxon>Pleosporales</taxon>
        <taxon>Diademaceae</taxon>
        <taxon>Clathrospora</taxon>
    </lineage>
</organism>
<gene>
    <name evidence="1" type="ORF">EJ02DRAFT_454265</name>
</gene>
<evidence type="ECO:0000313" key="2">
    <source>
        <dbReference type="Proteomes" id="UP000800038"/>
    </source>
</evidence>
<accession>A0A6A5SRJ0</accession>